<feature type="transmembrane region" description="Helical" evidence="7">
    <location>
        <begin position="66"/>
        <end position="83"/>
    </location>
</feature>
<keyword evidence="5 7" id="KW-1133">Transmembrane helix</keyword>
<name>A0A3P7GC69_TOXCA</name>
<feature type="transmembrane region" description="Helical" evidence="7">
    <location>
        <begin position="114"/>
        <end position="130"/>
    </location>
</feature>
<accession>A0A3P7GC69</accession>
<evidence type="ECO:0000256" key="1">
    <source>
        <dbReference type="ARBA" id="ARBA00004477"/>
    </source>
</evidence>
<sequence length="221" mass="25499">MCGERVSGAVICDMVCTMSSRSGPRAAGTDGTDFRHRQRVAAHYQYRCDGVADRERAYCSVQYKSYLKWLFVMHTMVLVAMWVKVGGEFLVRELDLKWPFYSSLDLPSAYPWEYIWSLSFVPMLFALASFQRNKVSLLRVHYYGQFLSGILPCAIGMGGQLPELVDYLSDMEHSQTPTFKGTFPMVIIWYIFFLVAIQIHGFAMYFSYHLTASWQPPKKRD</sequence>
<dbReference type="GO" id="GO:0007029">
    <property type="term" value="P:endoplasmic reticulum organization"/>
    <property type="evidence" value="ECO:0007669"/>
    <property type="project" value="InterPro"/>
</dbReference>
<proteinExistence type="inferred from homology"/>
<feature type="transmembrane region" description="Helical" evidence="7">
    <location>
        <begin position="187"/>
        <end position="210"/>
    </location>
</feature>
<comment type="similarity">
    <text evidence="2">Belongs to the jagunal family.</text>
</comment>
<evidence type="ECO:0000313" key="8">
    <source>
        <dbReference type="EMBL" id="VDM46331.1"/>
    </source>
</evidence>
<feature type="transmembrane region" description="Helical" evidence="7">
    <location>
        <begin position="142"/>
        <end position="161"/>
    </location>
</feature>
<gene>
    <name evidence="8" type="ORF">TCNE_LOCUS15010</name>
</gene>
<evidence type="ECO:0000256" key="4">
    <source>
        <dbReference type="ARBA" id="ARBA00022824"/>
    </source>
</evidence>
<evidence type="ECO:0000256" key="7">
    <source>
        <dbReference type="SAM" id="Phobius"/>
    </source>
</evidence>
<comment type="subcellular location">
    <subcellularLocation>
        <location evidence="1">Endoplasmic reticulum membrane</location>
        <topology evidence="1">Multi-pass membrane protein</topology>
    </subcellularLocation>
</comment>
<evidence type="ECO:0000256" key="3">
    <source>
        <dbReference type="ARBA" id="ARBA00022692"/>
    </source>
</evidence>
<organism evidence="8">
    <name type="scientific">Toxocara canis</name>
    <name type="common">Canine roundworm</name>
    <dbReference type="NCBI Taxonomy" id="6265"/>
    <lineage>
        <taxon>Eukaryota</taxon>
        <taxon>Metazoa</taxon>
        <taxon>Ecdysozoa</taxon>
        <taxon>Nematoda</taxon>
        <taxon>Chromadorea</taxon>
        <taxon>Rhabditida</taxon>
        <taxon>Spirurina</taxon>
        <taxon>Ascaridomorpha</taxon>
        <taxon>Ascaridoidea</taxon>
        <taxon>Toxocaridae</taxon>
        <taxon>Toxocara</taxon>
    </lineage>
</organism>
<dbReference type="PANTHER" id="PTHR20955">
    <property type="entry name" value="PROTEIN JAGUNAL HOMOLOG 1"/>
    <property type="match status" value="1"/>
</dbReference>
<dbReference type="EMBL" id="UYWY01022579">
    <property type="protein sequence ID" value="VDM46331.1"/>
    <property type="molecule type" value="Genomic_DNA"/>
</dbReference>
<evidence type="ECO:0000256" key="5">
    <source>
        <dbReference type="ARBA" id="ARBA00022989"/>
    </source>
</evidence>
<dbReference type="Pfam" id="PF07086">
    <property type="entry name" value="Jagunal"/>
    <property type="match status" value="1"/>
</dbReference>
<dbReference type="InterPro" id="IPR009787">
    <property type="entry name" value="Jagunal"/>
</dbReference>
<keyword evidence="4" id="KW-0256">Endoplasmic reticulum</keyword>
<evidence type="ECO:0000256" key="6">
    <source>
        <dbReference type="ARBA" id="ARBA00023136"/>
    </source>
</evidence>
<dbReference type="GO" id="GO:0005789">
    <property type="term" value="C:endoplasmic reticulum membrane"/>
    <property type="evidence" value="ECO:0007669"/>
    <property type="project" value="UniProtKB-SubCell"/>
</dbReference>
<protein>
    <recommendedName>
        <fullName evidence="9">Protein jagunal-like protein</fullName>
    </recommendedName>
</protein>
<evidence type="ECO:0008006" key="9">
    <source>
        <dbReference type="Google" id="ProtNLM"/>
    </source>
</evidence>
<dbReference type="GO" id="GO:0016192">
    <property type="term" value="P:vesicle-mediated transport"/>
    <property type="evidence" value="ECO:0007669"/>
    <property type="project" value="TreeGrafter"/>
</dbReference>
<dbReference type="AlphaFoldDB" id="A0A3P7GC69"/>
<dbReference type="PANTHER" id="PTHR20955:SF1">
    <property type="entry name" value="PROTEIN JAGUNAL HOMOLOG 1"/>
    <property type="match status" value="1"/>
</dbReference>
<keyword evidence="6 7" id="KW-0472">Membrane</keyword>
<keyword evidence="3 7" id="KW-0812">Transmembrane</keyword>
<evidence type="ECO:0000256" key="2">
    <source>
        <dbReference type="ARBA" id="ARBA00008462"/>
    </source>
</evidence>
<reference evidence="8" key="1">
    <citation type="submission" date="2018-11" db="EMBL/GenBank/DDBJ databases">
        <authorList>
            <consortium name="Pathogen Informatics"/>
        </authorList>
    </citation>
    <scope>NUCLEOTIDE SEQUENCE [LARGE SCALE GENOMIC DNA]</scope>
</reference>